<dbReference type="GO" id="GO:0006355">
    <property type="term" value="P:regulation of DNA-templated transcription"/>
    <property type="evidence" value="ECO:0007669"/>
    <property type="project" value="InterPro"/>
</dbReference>
<dbReference type="SMART" id="SM00421">
    <property type="entry name" value="HTH_LUXR"/>
    <property type="match status" value="1"/>
</dbReference>
<reference evidence="2 3" key="1">
    <citation type="submission" date="2019-06" db="EMBL/GenBank/DDBJ databases">
        <title>Sequencing the genomes of 1000 actinobacteria strains.</title>
        <authorList>
            <person name="Klenk H.-P."/>
        </authorList>
    </citation>
    <scope>NUCLEOTIDE SEQUENCE [LARGE SCALE GENOMIC DNA]</scope>
    <source>
        <strain evidence="2 3">DSM 12362</strain>
    </source>
</reference>
<dbReference type="PANTHER" id="PTHR34293">
    <property type="entry name" value="HTH-TYPE TRANSCRIPTIONAL REGULATOR TRMBL2"/>
    <property type="match status" value="1"/>
</dbReference>
<gene>
    <name evidence="2" type="ORF">FB476_0332</name>
</gene>
<protein>
    <submittedName>
        <fullName evidence="2">Regulatory LuxR family protein</fullName>
    </submittedName>
</protein>
<dbReference type="Pfam" id="PF00196">
    <property type="entry name" value="GerE"/>
    <property type="match status" value="1"/>
</dbReference>
<dbReference type="InterPro" id="IPR051797">
    <property type="entry name" value="TrmB-like"/>
</dbReference>
<accession>A0A543KK73</accession>
<dbReference type="EMBL" id="VFPU01000001">
    <property type="protein sequence ID" value="TQM95489.1"/>
    <property type="molecule type" value="Genomic_DNA"/>
</dbReference>
<comment type="caution">
    <text evidence="2">The sequence shown here is derived from an EMBL/GenBank/DDBJ whole genome shotgun (WGS) entry which is preliminary data.</text>
</comment>
<organism evidence="2 3">
    <name type="scientific">Ornithinimicrobium humiphilum</name>
    <dbReference type="NCBI Taxonomy" id="125288"/>
    <lineage>
        <taxon>Bacteria</taxon>
        <taxon>Bacillati</taxon>
        <taxon>Actinomycetota</taxon>
        <taxon>Actinomycetes</taxon>
        <taxon>Micrococcales</taxon>
        <taxon>Ornithinimicrobiaceae</taxon>
        <taxon>Ornithinimicrobium</taxon>
    </lineage>
</organism>
<dbReference type="InterPro" id="IPR036388">
    <property type="entry name" value="WH-like_DNA-bd_sf"/>
</dbReference>
<feature type="domain" description="HTH luxR-type" evidence="1">
    <location>
        <begin position="282"/>
        <end position="347"/>
    </location>
</feature>
<dbReference type="PANTHER" id="PTHR34293:SF1">
    <property type="entry name" value="HTH-TYPE TRANSCRIPTIONAL REGULATOR TRMBL2"/>
    <property type="match status" value="1"/>
</dbReference>
<keyword evidence="3" id="KW-1185">Reference proteome</keyword>
<dbReference type="InterPro" id="IPR016032">
    <property type="entry name" value="Sig_transdc_resp-reg_C-effctor"/>
</dbReference>
<sequence>MMCAVEADERTARTGRPTSWNAYGEAYEDFVSALYVNAIRLRTPTRARLLAGGEFDAEEIEVGTRELVARGLLAATDDADTWRVVPPSESMPRYAAAVERRMETTRATAMQVEALWRRAAGEAPARTLEGLELLLGPEAVAERLALLHRTATSRLWWAVDASPAARRLLEEALLDPDLLAVRDGVRRRVVLDTAMLDDEAALLHLDRSRAAGHAVGVATGMPFSILVADSTAAVVDLTALERDAEGSIAVELPAAVQAISRLLEVVWGLSTPYGRHLREAAQGEARLPLPERDQRILALLTSGASDQVIARQTGVSVRTVERRVRYLMDHLGAATRFQAGVQAARRGWL</sequence>
<dbReference type="SUPFAM" id="SSF46894">
    <property type="entry name" value="C-terminal effector domain of the bipartite response regulators"/>
    <property type="match status" value="1"/>
</dbReference>
<evidence type="ECO:0000313" key="3">
    <source>
        <dbReference type="Proteomes" id="UP000315133"/>
    </source>
</evidence>
<name>A0A543KK73_9MICO</name>
<dbReference type="InterPro" id="IPR000792">
    <property type="entry name" value="Tscrpt_reg_LuxR_C"/>
</dbReference>
<dbReference type="Proteomes" id="UP000315133">
    <property type="component" value="Unassembled WGS sequence"/>
</dbReference>
<proteinExistence type="predicted"/>
<dbReference type="PROSITE" id="PS50043">
    <property type="entry name" value="HTH_LUXR_2"/>
    <property type="match status" value="1"/>
</dbReference>
<dbReference type="GO" id="GO:0003677">
    <property type="term" value="F:DNA binding"/>
    <property type="evidence" value="ECO:0007669"/>
    <property type="project" value="InterPro"/>
</dbReference>
<evidence type="ECO:0000313" key="2">
    <source>
        <dbReference type="EMBL" id="TQM95489.1"/>
    </source>
</evidence>
<dbReference type="AlphaFoldDB" id="A0A543KK73"/>
<dbReference type="Gene3D" id="1.10.10.10">
    <property type="entry name" value="Winged helix-like DNA-binding domain superfamily/Winged helix DNA-binding domain"/>
    <property type="match status" value="1"/>
</dbReference>
<evidence type="ECO:0000259" key="1">
    <source>
        <dbReference type="PROSITE" id="PS50043"/>
    </source>
</evidence>